<organism evidence="1 2">
    <name type="scientific">Crocuta crocuta</name>
    <name type="common">Spotted hyena</name>
    <dbReference type="NCBI Taxonomy" id="9678"/>
    <lineage>
        <taxon>Eukaryota</taxon>
        <taxon>Metazoa</taxon>
        <taxon>Chordata</taxon>
        <taxon>Craniata</taxon>
        <taxon>Vertebrata</taxon>
        <taxon>Euteleostomi</taxon>
        <taxon>Mammalia</taxon>
        <taxon>Eutheria</taxon>
        <taxon>Laurasiatheria</taxon>
        <taxon>Carnivora</taxon>
        <taxon>Feliformia</taxon>
        <taxon>Hyaenidae</taxon>
        <taxon>Crocuta</taxon>
    </lineage>
</organism>
<dbReference type="Proteomes" id="UP000475037">
    <property type="component" value="Unassembled WGS sequence"/>
</dbReference>
<evidence type="ECO:0000313" key="2">
    <source>
        <dbReference type="Proteomes" id="UP000475037"/>
    </source>
</evidence>
<dbReference type="AlphaFoldDB" id="A0A6G1A6B2"/>
<keyword evidence="2" id="KW-1185">Reference proteome</keyword>
<sequence>PFIEVLASSLSSKSKQPKCPSLDEWIKKMWYISHTRTHSGKEKNEILPFITTWMHLEDITLNEISQRKPI</sequence>
<evidence type="ECO:0000313" key="1">
    <source>
        <dbReference type="EMBL" id="KAF0871094.1"/>
    </source>
</evidence>
<reference evidence="1 2" key="1">
    <citation type="submission" date="2019-11" db="EMBL/GenBank/DDBJ databases">
        <authorList>
            <person name="Yang C."/>
            <person name="Li F."/>
        </authorList>
    </citation>
    <scope>NUCLEOTIDE SEQUENCE [LARGE SCALE GENOMIC DNA]</scope>
    <source>
        <strain evidence="1">KB4526</strain>
        <tissue evidence="1">Muscle</tissue>
    </source>
</reference>
<name>A0A6G1A6B2_CROCR</name>
<comment type="caution">
    <text evidence="1">The sequence shown here is derived from an EMBL/GenBank/DDBJ whole genome shotgun (WGS) entry which is preliminary data.</text>
</comment>
<proteinExistence type="predicted"/>
<dbReference type="EMBL" id="VOAJ01024665">
    <property type="protein sequence ID" value="KAF0871094.1"/>
    <property type="molecule type" value="Genomic_DNA"/>
</dbReference>
<accession>A0A6G1A6B2</accession>
<protein>
    <submittedName>
        <fullName evidence="1">LORF2 protein</fullName>
    </submittedName>
</protein>
<gene>
    <name evidence="1" type="primary">Pol_618</name>
    <name evidence="1" type="ORF">FOF47_R07909</name>
</gene>
<feature type="non-terminal residue" evidence="1">
    <location>
        <position position="1"/>
    </location>
</feature>
<feature type="non-terminal residue" evidence="1">
    <location>
        <position position="70"/>
    </location>
</feature>